<feature type="transmembrane region" description="Helical" evidence="6">
    <location>
        <begin position="131"/>
        <end position="149"/>
    </location>
</feature>
<keyword evidence="5 6" id="KW-0472">Membrane</keyword>
<dbReference type="EMBL" id="AACFVE010000148">
    <property type="protein sequence ID" value="EAK3904223.1"/>
    <property type="molecule type" value="Genomic_DNA"/>
</dbReference>
<dbReference type="SUPFAM" id="SSF103473">
    <property type="entry name" value="MFS general substrate transporter"/>
    <property type="match status" value="1"/>
</dbReference>
<evidence type="ECO:0000256" key="4">
    <source>
        <dbReference type="ARBA" id="ARBA00022989"/>
    </source>
</evidence>
<dbReference type="InterPro" id="IPR011699">
    <property type="entry name" value="MFS_Mycoplasma"/>
</dbReference>
<comment type="caution">
    <text evidence="7">The sequence shown here is derived from an EMBL/GenBank/DDBJ whole genome shotgun (WGS) entry which is preliminary data.</text>
</comment>
<evidence type="ECO:0000313" key="7">
    <source>
        <dbReference type="EMBL" id="EAK3904223.1"/>
    </source>
</evidence>
<feature type="transmembrane region" description="Helical" evidence="6">
    <location>
        <begin position="20"/>
        <end position="38"/>
    </location>
</feature>
<name>A0A5T0UHX3_CAMJU</name>
<evidence type="ECO:0000256" key="3">
    <source>
        <dbReference type="ARBA" id="ARBA00022692"/>
    </source>
</evidence>
<evidence type="ECO:0000256" key="5">
    <source>
        <dbReference type="ARBA" id="ARBA00023136"/>
    </source>
</evidence>
<evidence type="ECO:0000256" key="6">
    <source>
        <dbReference type="SAM" id="Phobius"/>
    </source>
</evidence>
<feature type="transmembrane region" description="Helical" evidence="6">
    <location>
        <begin position="155"/>
        <end position="177"/>
    </location>
</feature>
<gene>
    <name evidence="7" type="ORF">CW563_09085</name>
</gene>
<keyword evidence="2" id="KW-1003">Cell membrane</keyword>
<evidence type="ECO:0000256" key="2">
    <source>
        <dbReference type="ARBA" id="ARBA00022475"/>
    </source>
</evidence>
<sequence length="248" mass="27467">FIMAIAFVFFADKMTHNWRLTLSCVAAFSIFFFIVWLLKAQNFETSGGAEVKNDYSYGKAVKDPFVWKFALGFGAFLFLYVMTLTSLPPTLANAYSNFKPGAMICAVSGGGMVGTLLMLKIKVERKRRPILLVLGSAAILAIAGAIFLAGVSPLVAYTLLFISGIFLFSQYPIYLNIPHELPNMNPQKSTLLFGVIWALTYGFYTILNVIWSMILGAGGLLSANIFYIIVSMIYLVAIILLPETYRKK</sequence>
<feature type="transmembrane region" description="Helical" evidence="6">
    <location>
        <begin position="220"/>
        <end position="241"/>
    </location>
</feature>
<keyword evidence="4 6" id="KW-1133">Transmembrane helix</keyword>
<feature type="transmembrane region" description="Helical" evidence="6">
    <location>
        <begin position="101"/>
        <end position="119"/>
    </location>
</feature>
<dbReference type="Pfam" id="PF07672">
    <property type="entry name" value="MFS_Mycoplasma"/>
    <property type="match status" value="1"/>
</dbReference>
<dbReference type="Gene3D" id="1.20.1250.20">
    <property type="entry name" value="MFS general substrate transporter like domains"/>
    <property type="match status" value="1"/>
</dbReference>
<feature type="transmembrane region" description="Helical" evidence="6">
    <location>
        <begin position="189"/>
        <end position="214"/>
    </location>
</feature>
<accession>A0A5T0UHX3</accession>
<organism evidence="7">
    <name type="scientific">Campylobacter jejuni</name>
    <dbReference type="NCBI Taxonomy" id="197"/>
    <lineage>
        <taxon>Bacteria</taxon>
        <taxon>Pseudomonadati</taxon>
        <taxon>Campylobacterota</taxon>
        <taxon>Epsilonproteobacteria</taxon>
        <taxon>Campylobacterales</taxon>
        <taxon>Campylobacteraceae</taxon>
        <taxon>Campylobacter</taxon>
    </lineage>
</organism>
<dbReference type="GO" id="GO:0012505">
    <property type="term" value="C:endomembrane system"/>
    <property type="evidence" value="ECO:0007669"/>
    <property type="project" value="UniProtKB-SubCell"/>
</dbReference>
<protein>
    <submittedName>
        <fullName evidence="7">MFS transporter</fullName>
    </submittedName>
</protein>
<feature type="transmembrane region" description="Helical" evidence="6">
    <location>
        <begin position="65"/>
        <end position="81"/>
    </location>
</feature>
<reference evidence="7" key="1">
    <citation type="submission" date="2018-06" db="EMBL/GenBank/DDBJ databases">
        <authorList>
            <consortium name="PulseNet: The National Subtyping Network for Foodborne Disease Surveillance"/>
            <person name="Tarr C.L."/>
            <person name="Trees E."/>
            <person name="Katz L.S."/>
            <person name="Carleton-Romer H.A."/>
            <person name="Stroika S."/>
            <person name="Kucerova Z."/>
            <person name="Roache K.F."/>
            <person name="Sabol A.L."/>
            <person name="Besser J."/>
            <person name="Gerner-Smidt P."/>
        </authorList>
    </citation>
    <scope>NUCLEOTIDE SEQUENCE</scope>
    <source>
        <strain evidence="7">PNUSAC003301</strain>
    </source>
</reference>
<dbReference type="AlphaFoldDB" id="A0A5T0UHX3"/>
<comment type="subcellular location">
    <subcellularLocation>
        <location evidence="1">Endomembrane system</location>
    </subcellularLocation>
</comment>
<proteinExistence type="predicted"/>
<dbReference type="InterPro" id="IPR036259">
    <property type="entry name" value="MFS_trans_sf"/>
</dbReference>
<keyword evidence="3 6" id="KW-0812">Transmembrane</keyword>
<evidence type="ECO:0000256" key="1">
    <source>
        <dbReference type="ARBA" id="ARBA00004308"/>
    </source>
</evidence>
<feature type="non-terminal residue" evidence="7">
    <location>
        <position position="1"/>
    </location>
</feature>